<evidence type="ECO:0000313" key="3">
    <source>
        <dbReference type="EMBL" id="MBB6348039.1"/>
    </source>
</evidence>
<accession>A0A7X0C3W8</accession>
<dbReference type="InterPro" id="IPR045851">
    <property type="entry name" value="AMP-bd_C_sf"/>
</dbReference>
<dbReference type="InterPro" id="IPR020845">
    <property type="entry name" value="AMP-binding_CS"/>
</dbReference>
<sequence>MLVVIVTHMSVSSAAAAPPEDGHVPYDDESAERYRRKGWWSGRTLPLELERAADLHADRQALITPEVSWTYRQLFDNARAFARGLRATLGVRPGEAAMFQMGNVAETVVTYLGCLLAGVRPVCTLPQHGTREIGLLAQHTGARVLFTQGDFGNGQLLRQAQELLAQASVDKVVIARSAAFEGATGYEEVLAAGRSDAPLPYLEVDPGSIAVFQLSGGTTGLPKVAPRLHEEYAYNSLAWAQAMQYSPRTRMLYPLPIVHNAGISLVIQPAVLAGACVILAPTAAIPDLLAFIEQYRPDVLPLMPPALAIRLLEAPHVRDADLGSVRDFVVGGQKLPVEVAERLRDELGIQVRQMFGMAEGMFLLTPAGATEAVRHHTVGAPISPGDEVRILAPGTETEAAEGELGELAARGPYTIRGYYRAEAHNTNAFTRDGFYRTGDLARRHVTPEGIFYSIEGRIKDVINRGVEKIHAEEVEELIGEHPDVSTVALVAMPDPVLGEKGCAYLVLEPGAEPLTVATLGEHLLKLGLAKYKLPERVEIVHAFPLTNVGKVSKKHLREDIEHKLAVETAREER</sequence>
<organism evidence="3 4">
    <name type="scientific">Nonomuraea muscovyensis</name>
    <dbReference type="NCBI Taxonomy" id="1124761"/>
    <lineage>
        <taxon>Bacteria</taxon>
        <taxon>Bacillati</taxon>
        <taxon>Actinomycetota</taxon>
        <taxon>Actinomycetes</taxon>
        <taxon>Streptosporangiales</taxon>
        <taxon>Streptosporangiaceae</taxon>
        <taxon>Nonomuraea</taxon>
    </lineage>
</organism>
<keyword evidence="3" id="KW-0436">Ligase</keyword>
<dbReference type="EMBL" id="JACHJB010000002">
    <property type="protein sequence ID" value="MBB6348039.1"/>
    <property type="molecule type" value="Genomic_DNA"/>
</dbReference>
<dbReference type="AlphaFoldDB" id="A0A7X0C3W8"/>
<dbReference type="Proteomes" id="UP000583800">
    <property type="component" value="Unassembled WGS sequence"/>
</dbReference>
<feature type="domain" description="AMP-binding enzyme C-terminal" evidence="2">
    <location>
        <begin position="473"/>
        <end position="550"/>
    </location>
</feature>
<dbReference type="SUPFAM" id="SSF56801">
    <property type="entry name" value="Acetyl-CoA synthetase-like"/>
    <property type="match status" value="1"/>
</dbReference>
<dbReference type="InterPro" id="IPR000873">
    <property type="entry name" value="AMP-dep_synth/lig_dom"/>
</dbReference>
<feature type="domain" description="AMP-dependent synthetase/ligase" evidence="1">
    <location>
        <begin position="49"/>
        <end position="419"/>
    </location>
</feature>
<dbReference type="GO" id="GO:0016878">
    <property type="term" value="F:acid-thiol ligase activity"/>
    <property type="evidence" value="ECO:0007669"/>
    <property type="project" value="UniProtKB-ARBA"/>
</dbReference>
<evidence type="ECO:0000259" key="1">
    <source>
        <dbReference type="Pfam" id="PF00501"/>
    </source>
</evidence>
<dbReference type="PROSITE" id="PS00455">
    <property type="entry name" value="AMP_BINDING"/>
    <property type="match status" value="1"/>
</dbReference>
<dbReference type="Gene3D" id="3.30.300.30">
    <property type="match status" value="1"/>
</dbReference>
<keyword evidence="3" id="KW-0548">Nucleotidyltransferase</keyword>
<dbReference type="Pfam" id="PF13193">
    <property type="entry name" value="AMP-binding_C"/>
    <property type="match status" value="1"/>
</dbReference>
<comment type="caution">
    <text evidence="3">The sequence shown here is derived from an EMBL/GenBank/DDBJ whole genome shotgun (WGS) entry which is preliminary data.</text>
</comment>
<gene>
    <name evidence="3" type="ORF">FHU36_004584</name>
</gene>
<dbReference type="EC" id="2.7.7.58" evidence="3"/>
<dbReference type="PANTHER" id="PTHR43767">
    <property type="entry name" value="LONG-CHAIN-FATTY-ACID--COA LIGASE"/>
    <property type="match status" value="1"/>
</dbReference>
<dbReference type="InterPro" id="IPR025110">
    <property type="entry name" value="AMP-bd_C"/>
</dbReference>
<dbReference type="PANTHER" id="PTHR43767:SF1">
    <property type="entry name" value="NONRIBOSOMAL PEPTIDE SYNTHASE PES1 (EUROFUNG)-RELATED"/>
    <property type="match status" value="1"/>
</dbReference>
<dbReference type="GO" id="GO:0016779">
    <property type="term" value="F:nucleotidyltransferase activity"/>
    <property type="evidence" value="ECO:0007669"/>
    <property type="project" value="UniProtKB-KW"/>
</dbReference>
<dbReference type="InterPro" id="IPR042099">
    <property type="entry name" value="ANL_N_sf"/>
</dbReference>
<keyword evidence="4" id="KW-1185">Reference proteome</keyword>
<keyword evidence="3" id="KW-0808">Transferase</keyword>
<name>A0A7X0C3W8_9ACTN</name>
<dbReference type="InterPro" id="IPR050237">
    <property type="entry name" value="ATP-dep_AMP-bd_enzyme"/>
</dbReference>
<reference evidence="3 4" key="1">
    <citation type="submission" date="2020-08" db="EMBL/GenBank/DDBJ databases">
        <title>Sequencing the genomes of 1000 actinobacteria strains.</title>
        <authorList>
            <person name="Klenk H.-P."/>
        </authorList>
    </citation>
    <scope>NUCLEOTIDE SEQUENCE [LARGE SCALE GENOMIC DNA]</scope>
    <source>
        <strain evidence="3 4">DSM 45913</strain>
    </source>
</reference>
<dbReference type="Gene3D" id="3.40.50.12780">
    <property type="entry name" value="N-terminal domain of ligase-like"/>
    <property type="match status" value="1"/>
</dbReference>
<evidence type="ECO:0000313" key="4">
    <source>
        <dbReference type="Proteomes" id="UP000583800"/>
    </source>
</evidence>
<proteinExistence type="predicted"/>
<dbReference type="Pfam" id="PF00501">
    <property type="entry name" value="AMP-binding"/>
    <property type="match status" value="1"/>
</dbReference>
<protein>
    <submittedName>
        <fullName evidence="3">2,3-dihydroxybenzoate-AMP ligase</fullName>
        <ecNumber evidence="3">2.7.7.58</ecNumber>
    </submittedName>
</protein>
<dbReference type="RefSeq" id="WP_221496526.1">
    <property type="nucleotide sequence ID" value="NZ_JACHJB010000002.1"/>
</dbReference>
<evidence type="ECO:0000259" key="2">
    <source>
        <dbReference type="Pfam" id="PF13193"/>
    </source>
</evidence>